<dbReference type="InterPro" id="IPR034393">
    <property type="entry name" value="TatSF1-like"/>
</dbReference>
<keyword evidence="5" id="KW-0508">mRNA splicing</keyword>
<comment type="similarity">
    <text evidence="1">Belongs to the HTATSF1 family.</text>
</comment>
<keyword evidence="3" id="KW-0677">Repeat</keyword>
<evidence type="ECO:0000256" key="5">
    <source>
        <dbReference type="ARBA" id="ARBA00023187"/>
    </source>
</evidence>
<feature type="region of interest" description="Disordered" evidence="6">
    <location>
        <begin position="378"/>
        <end position="403"/>
    </location>
</feature>
<feature type="compositionally biased region" description="Basic and acidic residues" evidence="6">
    <location>
        <begin position="388"/>
        <end position="399"/>
    </location>
</feature>
<dbReference type="CDD" id="cd12285">
    <property type="entry name" value="RRM3_RBM39_like"/>
    <property type="match status" value="1"/>
</dbReference>
<organism evidence="8 9">
    <name type="scientific">Mycena chlorophos</name>
    <name type="common">Agaric fungus</name>
    <name type="synonym">Agaricus chlorophos</name>
    <dbReference type="NCBI Taxonomy" id="658473"/>
    <lineage>
        <taxon>Eukaryota</taxon>
        <taxon>Fungi</taxon>
        <taxon>Dikarya</taxon>
        <taxon>Basidiomycota</taxon>
        <taxon>Agaricomycotina</taxon>
        <taxon>Agaricomycetes</taxon>
        <taxon>Agaricomycetidae</taxon>
        <taxon>Agaricales</taxon>
        <taxon>Marasmiineae</taxon>
        <taxon>Mycenaceae</taxon>
        <taxon>Mycena</taxon>
    </lineage>
</organism>
<evidence type="ECO:0000256" key="6">
    <source>
        <dbReference type="SAM" id="MobiDB-lite"/>
    </source>
</evidence>
<feature type="region of interest" description="Disordered" evidence="6">
    <location>
        <begin position="241"/>
        <end position="286"/>
    </location>
</feature>
<accession>A0ABQ0LZ53</accession>
<dbReference type="InterPro" id="IPR012677">
    <property type="entry name" value="Nucleotide-bd_a/b_plait_sf"/>
</dbReference>
<protein>
    <recommendedName>
        <fullName evidence="7">RRM domain-containing protein</fullName>
    </recommendedName>
</protein>
<dbReference type="InterPro" id="IPR016813">
    <property type="entry name" value="NADH_Ub_cplx-1_21kDa"/>
</dbReference>
<dbReference type="CDD" id="cd12281">
    <property type="entry name" value="RRM1_TatSF1_like"/>
    <property type="match status" value="1"/>
</dbReference>
<reference evidence="8" key="1">
    <citation type="submission" date="2014-09" db="EMBL/GenBank/DDBJ databases">
        <title>Genome sequence of the luminous mushroom Mycena chlorophos for searching fungal bioluminescence genes.</title>
        <authorList>
            <person name="Tanaka Y."/>
            <person name="Kasuga D."/>
            <person name="Oba Y."/>
            <person name="Hase S."/>
            <person name="Sato K."/>
            <person name="Oba Y."/>
            <person name="Sakakibara Y."/>
        </authorList>
    </citation>
    <scope>NUCLEOTIDE SEQUENCE</scope>
</reference>
<evidence type="ECO:0000259" key="7">
    <source>
        <dbReference type="Pfam" id="PF00076"/>
    </source>
</evidence>
<evidence type="ECO:0000313" key="9">
    <source>
        <dbReference type="Proteomes" id="UP000815677"/>
    </source>
</evidence>
<keyword evidence="2" id="KW-0507">mRNA processing</keyword>
<dbReference type="Proteomes" id="UP000815677">
    <property type="component" value="Unassembled WGS sequence"/>
</dbReference>
<feature type="region of interest" description="Disordered" evidence="6">
    <location>
        <begin position="42"/>
        <end position="64"/>
    </location>
</feature>
<sequence>MSNIARVAADSTLYHVSPHGFWARFRAIAAVNDQISTGLPLPSINRFPPPASRPEKYSTPATKASDVAQNPYWKRDVRRAYPRLSVVTQPELSSLLIEHSAAQAVAAPAEKKDVPAEPPVAVDLSVAIASVAQNRKIYSAANLPPTLAVSRARWAPELTQESQTSLMSAPPPSLSAGLSAQAIADAFAGHERIYFDRDSNTWRYEESDGTEMEYDGAKGKWVALVGEEQLRLQQAAYSVSGVDEETPAAPVLARENKKRKEPEDYTFATPQAGPSKRGKKDEERKSKNTAVFVSGLPVDAELDEIVERFSKCGVLEEDDDGDPKVKMYALDDGTFSGEALVVYFKEDSVLLAERMLDDAELRIGDSTTVMRVAKADFAHKSGGGSHSGESKPRKTIDKKKASRRIVKMQKKLADWDEEDGFGPSLADDELASAPTNNSRVVVLKHMFTLKALEEDASLLLDLKEDVREECSTLGEVTNVVLYDKEPDGVMTVKFRDALSAQACVLKMNGRFFDGLRVEASLYTGKQRFKRSGAGEDAEGDERQRLDSFAAWLLSEDS</sequence>
<feature type="compositionally biased region" description="Basic and acidic residues" evidence="6">
    <location>
        <begin position="254"/>
        <end position="263"/>
    </location>
</feature>
<evidence type="ECO:0000256" key="2">
    <source>
        <dbReference type="ARBA" id="ARBA00022664"/>
    </source>
</evidence>
<evidence type="ECO:0000256" key="4">
    <source>
        <dbReference type="ARBA" id="ARBA00022884"/>
    </source>
</evidence>
<dbReference type="PANTHER" id="PTHR15608:SF0">
    <property type="entry name" value="HIV TAT-SPECIFIC FACTOR 1"/>
    <property type="match status" value="1"/>
</dbReference>
<dbReference type="InterPro" id="IPR000504">
    <property type="entry name" value="RRM_dom"/>
</dbReference>
<keyword evidence="9" id="KW-1185">Reference proteome</keyword>
<gene>
    <name evidence="8" type="ORF">MCHLO_13048</name>
</gene>
<name>A0ABQ0LZ53_MYCCL</name>
<proteinExistence type="inferred from homology"/>
<evidence type="ECO:0000256" key="1">
    <source>
        <dbReference type="ARBA" id="ARBA00007747"/>
    </source>
</evidence>
<dbReference type="Gene3D" id="3.30.70.330">
    <property type="match status" value="2"/>
</dbReference>
<dbReference type="SUPFAM" id="SSF54928">
    <property type="entry name" value="RNA-binding domain, RBD"/>
    <property type="match status" value="2"/>
</dbReference>
<keyword evidence="4" id="KW-0694">RNA-binding</keyword>
<dbReference type="CDD" id="cd22849">
    <property type="entry name" value="NuzM"/>
    <property type="match status" value="1"/>
</dbReference>
<dbReference type="PANTHER" id="PTHR15608">
    <property type="entry name" value="SPLICING FACTOR U2AF-ASSOCIATED PROTEIN 2"/>
    <property type="match status" value="1"/>
</dbReference>
<dbReference type="InterPro" id="IPR034392">
    <property type="entry name" value="TatSF1-like_RRM1"/>
</dbReference>
<dbReference type="Pfam" id="PF00076">
    <property type="entry name" value="RRM_1"/>
    <property type="match status" value="1"/>
</dbReference>
<dbReference type="EMBL" id="DF849259">
    <property type="protein sequence ID" value="GAT56390.1"/>
    <property type="molecule type" value="Genomic_DNA"/>
</dbReference>
<feature type="domain" description="RRM" evidence="7">
    <location>
        <begin position="463"/>
        <end position="517"/>
    </location>
</feature>
<dbReference type="InterPro" id="IPR035979">
    <property type="entry name" value="RBD_domain_sf"/>
</dbReference>
<evidence type="ECO:0000313" key="8">
    <source>
        <dbReference type="EMBL" id="GAT56390.1"/>
    </source>
</evidence>
<evidence type="ECO:0000256" key="3">
    <source>
        <dbReference type="ARBA" id="ARBA00022737"/>
    </source>
</evidence>